<organism evidence="2">
    <name type="scientific">Arundo donax</name>
    <name type="common">Giant reed</name>
    <name type="synonym">Donax arundinaceus</name>
    <dbReference type="NCBI Taxonomy" id="35708"/>
    <lineage>
        <taxon>Eukaryota</taxon>
        <taxon>Viridiplantae</taxon>
        <taxon>Streptophyta</taxon>
        <taxon>Embryophyta</taxon>
        <taxon>Tracheophyta</taxon>
        <taxon>Spermatophyta</taxon>
        <taxon>Magnoliopsida</taxon>
        <taxon>Liliopsida</taxon>
        <taxon>Poales</taxon>
        <taxon>Poaceae</taxon>
        <taxon>PACMAD clade</taxon>
        <taxon>Arundinoideae</taxon>
        <taxon>Arundineae</taxon>
        <taxon>Arundo</taxon>
    </lineage>
</organism>
<keyword evidence="1" id="KW-0472">Membrane</keyword>
<evidence type="ECO:0000313" key="2">
    <source>
        <dbReference type="EMBL" id="JAE08301.1"/>
    </source>
</evidence>
<proteinExistence type="predicted"/>
<keyword evidence="1" id="KW-0812">Transmembrane</keyword>
<dbReference type="AlphaFoldDB" id="A0A0A9FDU6"/>
<sequence length="42" mass="4486">MKIAHAGCRLFSIAGYCNKLGSVLCNTATGLFFLYMLAVLSS</sequence>
<evidence type="ECO:0000256" key="1">
    <source>
        <dbReference type="SAM" id="Phobius"/>
    </source>
</evidence>
<protein>
    <submittedName>
        <fullName evidence="2">TIDP3108</fullName>
    </submittedName>
</protein>
<name>A0A0A9FDU6_ARUDO</name>
<accession>A0A0A9FDU6</accession>
<feature type="transmembrane region" description="Helical" evidence="1">
    <location>
        <begin position="20"/>
        <end position="40"/>
    </location>
</feature>
<reference evidence="2" key="2">
    <citation type="journal article" date="2015" name="Data Brief">
        <title>Shoot transcriptome of the giant reed, Arundo donax.</title>
        <authorList>
            <person name="Barrero R.A."/>
            <person name="Guerrero F.D."/>
            <person name="Moolhuijzen P."/>
            <person name="Goolsby J.A."/>
            <person name="Tidwell J."/>
            <person name="Bellgard S.E."/>
            <person name="Bellgard M.I."/>
        </authorList>
    </citation>
    <scope>NUCLEOTIDE SEQUENCE</scope>
    <source>
        <tissue evidence="2">Shoot tissue taken approximately 20 cm above the soil surface</tissue>
    </source>
</reference>
<reference evidence="2" key="1">
    <citation type="submission" date="2014-09" db="EMBL/GenBank/DDBJ databases">
        <authorList>
            <person name="Magalhaes I.L.F."/>
            <person name="Oliveira U."/>
            <person name="Santos F.R."/>
            <person name="Vidigal T.H.D.A."/>
            <person name="Brescovit A.D."/>
            <person name="Santos A.J."/>
        </authorList>
    </citation>
    <scope>NUCLEOTIDE SEQUENCE</scope>
    <source>
        <tissue evidence="2">Shoot tissue taken approximately 20 cm above the soil surface</tissue>
    </source>
</reference>
<keyword evidence="1" id="KW-1133">Transmembrane helix</keyword>
<dbReference type="EMBL" id="GBRH01189595">
    <property type="protein sequence ID" value="JAE08301.1"/>
    <property type="molecule type" value="Transcribed_RNA"/>
</dbReference>